<sequence length="106" mass="11791">AHSQGRQNLGENLYTMWSSNKVSFTGMGKKASDSWEKEFQDFGWSDVKLTPAGFSSGIGHATQMAWAKSTKLGCGMKLCDGDKKVLVVCQYRDAGNFINQNIYDRK</sequence>
<dbReference type="Proteomes" id="UP001432027">
    <property type="component" value="Unassembled WGS sequence"/>
</dbReference>
<dbReference type="CDD" id="cd05380">
    <property type="entry name" value="CAP_euk"/>
    <property type="match status" value="1"/>
</dbReference>
<accession>A0AAV5SFF0</accession>
<dbReference type="Gene3D" id="3.40.33.10">
    <property type="entry name" value="CAP"/>
    <property type="match status" value="1"/>
</dbReference>
<evidence type="ECO:0000313" key="3">
    <source>
        <dbReference type="Proteomes" id="UP001432027"/>
    </source>
</evidence>
<dbReference type="InterPro" id="IPR001283">
    <property type="entry name" value="CRISP-related"/>
</dbReference>
<dbReference type="InterPro" id="IPR035940">
    <property type="entry name" value="CAP_sf"/>
</dbReference>
<comment type="caution">
    <text evidence="2">The sequence shown here is derived from an EMBL/GenBank/DDBJ whole genome shotgun (WGS) entry which is preliminary data.</text>
</comment>
<dbReference type="Pfam" id="PF00188">
    <property type="entry name" value="CAP"/>
    <property type="match status" value="1"/>
</dbReference>
<dbReference type="InterPro" id="IPR014044">
    <property type="entry name" value="CAP_dom"/>
</dbReference>
<dbReference type="SMART" id="SM00198">
    <property type="entry name" value="SCP"/>
    <property type="match status" value="1"/>
</dbReference>
<dbReference type="PANTHER" id="PTHR10334">
    <property type="entry name" value="CYSTEINE-RICH SECRETORY PROTEIN-RELATED"/>
    <property type="match status" value="1"/>
</dbReference>
<feature type="non-terminal residue" evidence="2">
    <location>
        <position position="1"/>
    </location>
</feature>
<dbReference type="PRINTS" id="PR00837">
    <property type="entry name" value="V5TPXLIKE"/>
</dbReference>
<keyword evidence="3" id="KW-1185">Reference proteome</keyword>
<feature type="domain" description="SCP" evidence="1">
    <location>
        <begin position="1"/>
        <end position="99"/>
    </location>
</feature>
<dbReference type="AlphaFoldDB" id="A0AAV5SFF0"/>
<protein>
    <recommendedName>
        <fullName evidence="1">SCP domain-containing protein</fullName>
    </recommendedName>
</protein>
<dbReference type="EMBL" id="BTSX01000001">
    <property type="protein sequence ID" value="GMS78885.1"/>
    <property type="molecule type" value="Genomic_DNA"/>
</dbReference>
<reference evidence="2" key="1">
    <citation type="submission" date="2023-10" db="EMBL/GenBank/DDBJ databases">
        <title>Genome assembly of Pristionchus species.</title>
        <authorList>
            <person name="Yoshida K."/>
            <person name="Sommer R.J."/>
        </authorList>
    </citation>
    <scope>NUCLEOTIDE SEQUENCE</scope>
    <source>
        <strain evidence="2">RS0144</strain>
    </source>
</reference>
<evidence type="ECO:0000259" key="1">
    <source>
        <dbReference type="SMART" id="SM00198"/>
    </source>
</evidence>
<dbReference type="SUPFAM" id="SSF55797">
    <property type="entry name" value="PR-1-like"/>
    <property type="match status" value="1"/>
</dbReference>
<organism evidence="2 3">
    <name type="scientific">Pristionchus entomophagus</name>
    <dbReference type="NCBI Taxonomy" id="358040"/>
    <lineage>
        <taxon>Eukaryota</taxon>
        <taxon>Metazoa</taxon>
        <taxon>Ecdysozoa</taxon>
        <taxon>Nematoda</taxon>
        <taxon>Chromadorea</taxon>
        <taxon>Rhabditida</taxon>
        <taxon>Rhabditina</taxon>
        <taxon>Diplogasteromorpha</taxon>
        <taxon>Diplogasteroidea</taxon>
        <taxon>Neodiplogasteridae</taxon>
        <taxon>Pristionchus</taxon>
    </lineage>
</organism>
<evidence type="ECO:0000313" key="2">
    <source>
        <dbReference type="EMBL" id="GMS78885.1"/>
    </source>
</evidence>
<proteinExistence type="predicted"/>
<gene>
    <name evidence="2" type="ORF">PENTCL1PPCAC_1060</name>
</gene>
<name>A0AAV5SFF0_9BILA</name>